<evidence type="ECO:0000256" key="1">
    <source>
        <dbReference type="SAM" id="Phobius"/>
    </source>
</evidence>
<dbReference type="InterPro" id="IPR014509">
    <property type="entry name" value="YjdF-like"/>
</dbReference>
<accession>A0A2M8KXW8</accession>
<keyword evidence="1" id="KW-0472">Membrane</keyword>
<dbReference type="EMBL" id="PFEF01000003">
    <property type="protein sequence ID" value="PJE64779.1"/>
    <property type="molecule type" value="Genomic_DNA"/>
</dbReference>
<protein>
    <recommendedName>
        <fullName evidence="4">DUF2238 domain-containing protein</fullName>
    </recommendedName>
</protein>
<organism evidence="2 3">
    <name type="scientific">Candidatus Ryanbacteria bacterium CG10_big_fil_rev_8_21_14_0_10_43_42</name>
    <dbReference type="NCBI Taxonomy" id="1974864"/>
    <lineage>
        <taxon>Bacteria</taxon>
        <taxon>Candidatus Ryaniibacteriota</taxon>
    </lineage>
</organism>
<name>A0A2M8KXW8_9BACT</name>
<feature type="transmembrane region" description="Helical" evidence="1">
    <location>
        <begin position="68"/>
        <end position="91"/>
    </location>
</feature>
<keyword evidence="1" id="KW-0812">Transmembrane</keyword>
<sequence length="144" mass="16812">MNINFASRKWIGCVLFVIFVLYALTLWYGWAYTIWWIDVVLHVLGGVWVAQIFFFLKNHYVPRIHTEIPWLLYLSFALGFVMLVGVAWEWFEYILDAVFFTERFGLRQQLGLADTLGDLVADTVGALFVAISMLVRERKHDTLS</sequence>
<evidence type="ECO:0008006" key="4">
    <source>
        <dbReference type="Google" id="ProtNLM"/>
    </source>
</evidence>
<feature type="transmembrane region" description="Helical" evidence="1">
    <location>
        <begin position="111"/>
        <end position="135"/>
    </location>
</feature>
<proteinExistence type="predicted"/>
<keyword evidence="1" id="KW-1133">Transmembrane helix</keyword>
<reference evidence="3" key="1">
    <citation type="submission" date="2017-09" db="EMBL/GenBank/DDBJ databases">
        <title>Depth-based differentiation of microbial function through sediment-hosted aquifers and enrichment of novel symbionts in the deep terrestrial subsurface.</title>
        <authorList>
            <person name="Probst A.J."/>
            <person name="Ladd B."/>
            <person name="Jarett J.K."/>
            <person name="Geller-Mcgrath D.E."/>
            <person name="Sieber C.M.K."/>
            <person name="Emerson J.B."/>
            <person name="Anantharaman K."/>
            <person name="Thomas B.C."/>
            <person name="Malmstrom R."/>
            <person name="Stieglmeier M."/>
            <person name="Klingl A."/>
            <person name="Woyke T."/>
            <person name="Ryan C.M."/>
            <person name="Banfield J.F."/>
        </authorList>
    </citation>
    <scope>NUCLEOTIDE SEQUENCE [LARGE SCALE GENOMIC DNA]</scope>
</reference>
<gene>
    <name evidence="2" type="ORF">COU90_00735</name>
</gene>
<evidence type="ECO:0000313" key="2">
    <source>
        <dbReference type="EMBL" id="PJE64779.1"/>
    </source>
</evidence>
<dbReference type="Pfam" id="PF09997">
    <property type="entry name" value="DUF2238"/>
    <property type="match status" value="1"/>
</dbReference>
<dbReference type="AlphaFoldDB" id="A0A2M8KXW8"/>
<dbReference type="Proteomes" id="UP000229098">
    <property type="component" value="Unassembled WGS sequence"/>
</dbReference>
<comment type="caution">
    <text evidence="2">The sequence shown here is derived from an EMBL/GenBank/DDBJ whole genome shotgun (WGS) entry which is preliminary data.</text>
</comment>
<feature type="transmembrane region" description="Helical" evidence="1">
    <location>
        <begin position="36"/>
        <end position="56"/>
    </location>
</feature>
<evidence type="ECO:0000313" key="3">
    <source>
        <dbReference type="Proteomes" id="UP000229098"/>
    </source>
</evidence>
<feature type="transmembrane region" description="Helical" evidence="1">
    <location>
        <begin position="12"/>
        <end position="30"/>
    </location>
</feature>